<evidence type="ECO:0000256" key="1">
    <source>
        <dbReference type="SAM" id="MobiDB-lite"/>
    </source>
</evidence>
<keyword evidence="4" id="KW-1185">Reference proteome</keyword>
<proteinExistence type="predicted"/>
<evidence type="ECO:0000313" key="2">
    <source>
        <dbReference type="EMBL" id="PWJ22435.1"/>
    </source>
</evidence>
<dbReference type="EMBL" id="QGDJ01000001">
    <property type="protein sequence ID" value="PWJ22435.1"/>
    <property type="molecule type" value="Genomic_DNA"/>
</dbReference>
<sequence length="54" mass="5098">MAQAPRAGRLGPERGGTGADGTRIVLAGNDMAELGAGDVFVTETPGGGGCGAPG</sequence>
<gene>
    <name evidence="2" type="ORF">BCF38_101849</name>
    <name evidence="3" type="ORF">SAMN05421539_101849</name>
</gene>
<evidence type="ECO:0008006" key="6">
    <source>
        <dbReference type="Google" id="ProtNLM"/>
    </source>
</evidence>
<reference evidence="2 4" key="3">
    <citation type="submission" date="2018-03" db="EMBL/GenBank/DDBJ databases">
        <title>Genomic Encyclopedia of Archaeal and Bacterial Type Strains, Phase II (KMG-II): from individual species to whole genera.</title>
        <authorList>
            <person name="Goeker M."/>
        </authorList>
    </citation>
    <scope>NUCLEOTIDE SEQUENCE [LARGE SCALE GENOMIC DNA]</scope>
    <source>
        <strain evidence="2 4">DSM 25227</strain>
    </source>
</reference>
<evidence type="ECO:0000313" key="4">
    <source>
        <dbReference type="Proteomes" id="UP000245839"/>
    </source>
</evidence>
<organism evidence="3 5">
    <name type="scientific">Jannaschia seohaensis</name>
    <dbReference type="NCBI Taxonomy" id="475081"/>
    <lineage>
        <taxon>Bacteria</taxon>
        <taxon>Pseudomonadati</taxon>
        <taxon>Pseudomonadota</taxon>
        <taxon>Alphaproteobacteria</taxon>
        <taxon>Rhodobacterales</taxon>
        <taxon>Roseobacteraceae</taxon>
        <taxon>Jannaschia</taxon>
    </lineage>
</organism>
<name>A0A2Y9C3Z9_9RHOB</name>
<accession>A0A2Y9C3Z9</accession>
<dbReference type="Proteomes" id="UP000251571">
    <property type="component" value="Unassembled WGS sequence"/>
</dbReference>
<dbReference type="AlphaFoldDB" id="A0A2Y9C3Z9"/>
<dbReference type="Proteomes" id="UP000245839">
    <property type="component" value="Unassembled WGS sequence"/>
</dbReference>
<reference evidence="3" key="2">
    <citation type="submission" date="2016-10" db="EMBL/GenBank/DDBJ databases">
        <authorList>
            <person name="Cai Z."/>
        </authorList>
    </citation>
    <scope>NUCLEOTIDE SEQUENCE [LARGE SCALE GENOMIC DNA]</scope>
    <source>
        <strain evidence="3">DSM 25227</strain>
    </source>
</reference>
<dbReference type="EMBL" id="UETC01000001">
    <property type="protein sequence ID" value="SSA38713.1"/>
    <property type="molecule type" value="Genomic_DNA"/>
</dbReference>
<evidence type="ECO:0000313" key="5">
    <source>
        <dbReference type="Proteomes" id="UP000251571"/>
    </source>
</evidence>
<protein>
    <recommendedName>
        <fullName evidence="6">Hydantoinase B/oxoprolinase domain-containing protein</fullName>
    </recommendedName>
</protein>
<evidence type="ECO:0000313" key="3">
    <source>
        <dbReference type="EMBL" id="SSA38713.1"/>
    </source>
</evidence>
<dbReference type="RefSeq" id="WP_245947184.1">
    <property type="nucleotide sequence ID" value="NZ_QGDJ01000001.1"/>
</dbReference>
<feature type="region of interest" description="Disordered" evidence="1">
    <location>
        <begin position="1"/>
        <end position="22"/>
    </location>
</feature>
<reference evidence="5" key="1">
    <citation type="submission" date="2016-10" db="EMBL/GenBank/DDBJ databases">
        <authorList>
            <person name="Varghese N."/>
            <person name="Submissions S."/>
        </authorList>
    </citation>
    <scope>NUCLEOTIDE SEQUENCE [LARGE SCALE GENOMIC DNA]</scope>
    <source>
        <strain evidence="5">DSM 25227</strain>
    </source>
</reference>